<dbReference type="AlphaFoldDB" id="U4KLE5"/>
<evidence type="ECO:0000313" key="3">
    <source>
        <dbReference type="Proteomes" id="UP000032740"/>
    </source>
</evidence>
<dbReference type="KEGG" id="apal:BN85410560"/>
<dbReference type="RefSeq" id="WP_026661122.1">
    <property type="nucleotide sequence ID" value="NC_022538.1"/>
</dbReference>
<protein>
    <submittedName>
        <fullName evidence="2">Uncharacterized protein</fullName>
    </submittedName>
</protein>
<name>U4KLE5_ALTPJ</name>
<reference evidence="2 3" key="1">
    <citation type="journal article" date="2013" name="J. Mol. Microbiol. Biotechnol.">
        <title>Analysis of the Complete Genomes of Acholeplasma brassicae , A. palmae and A. laidlawii and Their Comparison to the Obligate Parasites from ' Candidatus Phytoplasma'.</title>
        <authorList>
            <person name="Kube M."/>
            <person name="Siewert C."/>
            <person name="Migdoll A.M."/>
            <person name="Duduk B."/>
            <person name="Holz S."/>
            <person name="Rabus R."/>
            <person name="Seemuller E."/>
            <person name="Mitrovic J."/>
            <person name="Muller I."/>
            <person name="Buttner C."/>
            <person name="Reinhardt R."/>
        </authorList>
    </citation>
    <scope>NUCLEOTIDE SEQUENCE [LARGE SCALE GENOMIC DNA]</scope>
    <source>
        <strain evidence="2 3">J233</strain>
    </source>
</reference>
<keyword evidence="1" id="KW-0812">Transmembrane</keyword>
<dbReference type="OrthoDB" id="9981847at2"/>
<feature type="transmembrane region" description="Helical" evidence="1">
    <location>
        <begin position="42"/>
        <end position="64"/>
    </location>
</feature>
<keyword evidence="1" id="KW-1133">Transmembrane helix</keyword>
<keyword evidence="1" id="KW-0472">Membrane</keyword>
<gene>
    <name evidence="2" type="ORF">BN85410560</name>
</gene>
<keyword evidence="3" id="KW-1185">Reference proteome</keyword>
<dbReference type="Proteomes" id="UP000032740">
    <property type="component" value="Chromosome"/>
</dbReference>
<organism evidence="2 3">
    <name type="scientific">Alteracholeplasma palmae (strain ATCC 49389 / J233)</name>
    <name type="common">Acholeplasma palmae</name>
    <dbReference type="NCBI Taxonomy" id="1318466"/>
    <lineage>
        <taxon>Bacteria</taxon>
        <taxon>Bacillati</taxon>
        <taxon>Mycoplasmatota</taxon>
        <taxon>Mollicutes</taxon>
        <taxon>Acholeplasmatales</taxon>
        <taxon>Acholeplasmataceae</taxon>
        <taxon>Acholeplasma</taxon>
    </lineage>
</organism>
<dbReference type="HOGENOM" id="CLU_2679184_0_0_14"/>
<feature type="transmembrane region" description="Helical" evidence="1">
    <location>
        <begin position="16"/>
        <end position="36"/>
    </location>
</feature>
<accession>U4KLE5</accession>
<dbReference type="EMBL" id="FO681347">
    <property type="protein sequence ID" value="CCV64633.1"/>
    <property type="molecule type" value="Genomic_DNA"/>
</dbReference>
<evidence type="ECO:0000313" key="2">
    <source>
        <dbReference type="EMBL" id="CCV64633.1"/>
    </source>
</evidence>
<sequence length="74" mass="8483">MGRPYNQKDLYRQNIIAIYIVTPIVIGMFITGAIMFRKSMFGIVSCIIGAVLFFLIYTGLLLIYKFKLKKANQT</sequence>
<dbReference type="STRING" id="1318466.BN85410560"/>
<evidence type="ECO:0000256" key="1">
    <source>
        <dbReference type="SAM" id="Phobius"/>
    </source>
</evidence>
<proteinExistence type="predicted"/>